<dbReference type="EMBL" id="BAAAQN010000086">
    <property type="protein sequence ID" value="GAA2062015.1"/>
    <property type="molecule type" value="Genomic_DNA"/>
</dbReference>
<evidence type="ECO:0000256" key="1">
    <source>
        <dbReference type="SAM" id="MobiDB-lite"/>
    </source>
</evidence>
<organism evidence="2 3">
    <name type="scientific">Catenulispora yoronensis</name>
    <dbReference type="NCBI Taxonomy" id="450799"/>
    <lineage>
        <taxon>Bacteria</taxon>
        <taxon>Bacillati</taxon>
        <taxon>Actinomycetota</taxon>
        <taxon>Actinomycetes</taxon>
        <taxon>Catenulisporales</taxon>
        <taxon>Catenulisporaceae</taxon>
        <taxon>Catenulispora</taxon>
    </lineage>
</organism>
<keyword evidence="3" id="KW-1185">Reference proteome</keyword>
<evidence type="ECO:0000313" key="3">
    <source>
        <dbReference type="Proteomes" id="UP001500751"/>
    </source>
</evidence>
<proteinExistence type="predicted"/>
<protein>
    <recommendedName>
        <fullName evidence="4">DUF4913 domain-containing protein</fullName>
    </recommendedName>
</protein>
<accession>A0ABN2VGQ3</accession>
<evidence type="ECO:0000313" key="2">
    <source>
        <dbReference type="EMBL" id="GAA2062015.1"/>
    </source>
</evidence>
<dbReference type="Proteomes" id="UP001500751">
    <property type="component" value="Unassembled WGS sequence"/>
</dbReference>
<reference evidence="2 3" key="1">
    <citation type="journal article" date="2019" name="Int. J. Syst. Evol. Microbiol.">
        <title>The Global Catalogue of Microorganisms (GCM) 10K type strain sequencing project: providing services to taxonomists for standard genome sequencing and annotation.</title>
        <authorList>
            <consortium name="The Broad Institute Genomics Platform"/>
            <consortium name="The Broad Institute Genome Sequencing Center for Infectious Disease"/>
            <person name="Wu L."/>
            <person name="Ma J."/>
        </authorList>
    </citation>
    <scope>NUCLEOTIDE SEQUENCE [LARGE SCALE GENOMIC DNA]</scope>
    <source>
        <strain evidence="2 3">JCM 16014</strain>
    </source>
</reference>
<feature type="region of interest" description="Disordered" evidence="1">
    <location>
        <begin position="1"/>
        <end position="20"/>
    </location>
</feature>
<comment type="caution">
    <text evidence="2">The sequence shown here is derived from an EMBL/GenBank/DDBJ whole genome shotgun (WGS) entry which is preliminary data.</text>
</comment>
<dbReference type="RefSeq" id="WP_344671561.1">
    <property type="nucleotide sequence ID" value="NZ_BAAAQN010000086.1"/>
</dbReference>
<gene>
    <name evidence="2" type="ORF">GCM10009839_86370</name>
</gene>
<evidence type="ECO:0008006" key="4">
    <source>
        <dbReference type="Google" id="ProtNLM"/>
    </source>
</evidence>
<name>A0ABN2VGQ3_9ACTN</name>
<sequence>MSEDQLFADGDPDAWTPSGSRAENATAALFARLGDEQAAPPWSWTELPGDEAAALMDLLAAFVEDYNLRYAWAPGQLIPPCWPAHGSILEELTTLWWSRYLAFDAPGARIADAQAWHDRWLPGFLQRLPGWMEGTRPTCTTGKHDDPAIWPAQSQAAADLSPEARVLTRRIAAAELRAAPKRPGPRRPST</sequence>